<keyword evidence="1 7" id="KW-0028">Amino-acid biosynthesis</keyword>
<evidence type="ECO:0000256" key="1">
    <source>
        <dbReference type="ARBA" id="ARBA00022605"/>
    </source>
</evidence>
<sequence>MTYLKIILIGMKGCGKSTVGKLLAEKLNIQFIELDDELEKEHFQAKKKKLNFREIYRKYGQEYFRKLESSVLKGLVKRADNNNYILACGGGTPLNLINQKILKQLGKVIYLKPDRDALYKRIISGGIPAFFANPNNPISSFNAVLKYRNPVYEKLADITLKCKTMDPEQIVKMIQLQI</sequence>
<dbReference type="STRING" id="1798384.A3D03_04080"/>
<dbReference type="InterPro" id="IPR031322">
    <property type="entry name" value="Shikimate/glucono_kinase"/>
</dbReference>
<keyword evidence="4 7" id="KW-0418">Kinase</keyword>
<feature type="binding site" evidence="7">
    <location>
        <position position="148"/>
    </location>
    <ligand>
        <name>substrate</name>
    </ligand>
</feature>
<dbReference type="GO" id="GO:0009423">
    <property type="term" value="P:chorismate biosynthetic process"/>
    <property type="evidence" value="ECO:0007669"/>
    <property type="project" value="UniProtKB-UniRule"/>
</dbReference>
<dbReference type="HAMAP" id="MF_00109">
    <property type="entry name" value="Shikimate_kinase"/>
    <property type="match status" value="1"/>
</dbReference>
<keyword evidence="2 7" id="KW-0808">Transferase</keyword>
<dbReference type="AlphaFoldDB" id="A0A1F6A7V3"/>
<comment type="caution">
    <text evidence="7">Lacks conserved residue(s) required for the propagation of feature annotation.</text>
</comment>
<comment type="subcellular location">
    <subcellularLocation>
        <location evidence="7">Cytoplasm</location>
    </subcellularLocation>
</comment>
<evidence type="ECO:0000256" key="2">
    <source>
        <dbReference type="ARBA" id="ARBA00022679"/>
    </source>
</evidence>
<evidence type="ECO:0000313" key="8">
    <source>
        <dbReference type="EMBL" id="OGG20830.1"/>
    </source>
</evidence>
<dbReference type="Pfam" id="PF01202">
    <property type="entry name" value="SKI"/>
    <property type="match status" value="1"/>
</dbReference>
<comment type="subunit">
    <text evidence="7">Monomer.</text>
</comment>
<dbReference type="EC" id="2.7.1.71" evidence="7"/>
<comment type="caution">
    <text evidence="8">The sequence shown here is derived from an EMBL/GenBank/DDBJ whole genome shotgun (WGS) entry which is preliminary data.</text>
</comment>
<dbReference type="PANTHER" id="PTHR21087">
    <property type="entry name" value="SHIKIMATE KINASE"/>
    <property type="match status" value="1"/>
</dbReference>
<dbReference type="Proteomes" id="UP000177092">
    <property type="component" value="Unassembled WGS sequence"/>
</dbReference>
<dbReference type="GO" id="GO:0008652">
    <property type="term" value="P:amino acid biosynthetic process"/>
    <property type="evidence" value="ECO:0007669"/>
    <property type="project" value="UniProtKB-KW"/>
</dbReference>
<feature type="binding site" evidence="7">
    <location>
        <position position="35"/>
    </location>
    <ligand>
        <name>substrate</name>
    </ligand>
</feature>
<dbReference type="PRINTS" id="PR01100">
    <property type="entry name" value="SHIKIMTKNASE"/>
</dbReference>
<feature type="binding site" evidence="7">
    <location>
        <position position="65"/>
    </location>
    <ligand>
        <name>substrate</name>
    </ligand>
</feature>
<comment type="pathway">
    <text evidence="7">Metabolic intermediate biosynthesis; chorismate biosynthesis; chorismate from D-erythrose 4-phosphate and phosphoenolpyruvate: step 5/7.</text>
</comment>
<dbReference type="Gene3D" id="3.40.50.300">
    <property type="entry name" value="P-loop containing nucleotide triphosphate hydrolases"/>
    <property type="match status" value="1"/>
</dbReference>
<dbReference type="PANTHER" id="PTHR21087:SF16">
    <property type="entry name" value="SHIKIMATE KINASE 1, CHLOROPLASTIC"/>
    <property type="match status" value="1"/>
</dbReference>
<dbReference type="SUPFAM" id="SSF52540">
    <property type="entry name" value="P-loop containing nucleoside triphosphate hydrolases"/>
    <property type="match status" value="1"/>
</dbReference>
<name>A0A1F6A7V3_9BACT</name>
<dbReference type="GO" id="GO:0005829">
    <property type="term" value="C:cytosol"/>
    <property type="evidence" value="ECO:0007669"/>
    <property type="project" value="TreeGrafter"/>
</dbReference>
<evidence type="ECO:0000256" key="3">
    <source>
        <dbReference type="ARBA" id="ARBA00022741"/>
    </source>
</evidence>
<evidence type="ECO:0000256" key="5">
    <source>
        <dbReference type="ARBA" id="ARBA00022840"/>
    </source>
</evidence>
<dbReference type="GO" id="GO:0009073">
    <property type="term" value="P:aromatic amino acid family biosynthetic process"/>
    <property type="evidence" value="ECO:0007669"/>
    <property type="project" value="UniProtKB-KW"/>
</dbReference>
<dbReference type="GO" id="GO:0004765">
    <property type="term" value="F:shikimate kinase activity"/>
    <property type="evidence" value="ECO:0007669"/>
    <property type="project" value="UniProtKB-UniRule"/>
</dbReference>
<protein>
    <recommendedName>
        <fullName evidence="7">Shikimate kinase</fullName>
        <shortName evidence="7">SK</shortName>
        <ecNumber evidence="7">2.7.1.71</ecNumber>
    </recommendedName>
</protein>
<comment type="similarity">
    <text evidence="7">Belongs to the shikimate kinase family.</text>
</comment>
<dbReference type="GO" id="GO:0000287">
    <property type="term" value="F:magnesium ion binding"/>
    <property type="evidence" value="ECO:0007669"/>
    <property type="project" value="UniProtKB-UniRule"/>
</dbReference>
<comment type="function">
    <text evidence="7">Catalyzes the specific phosphorylation of the 3-hydroxyl group of shikimic acid using ATP as a cosubstrate.</text>
</comment>
<comment type="catalytic activity">
    <reaction evidence="7">
        <text>shikimate + ATP = 3-phosphoshikimate + ADP + H(+)</text>
        <dbReference type="Rhea" id="RHEA:13121"/>
        <dbReference type="ChEBI" id="CHEBI:15378"/>
        <dbReference type="ChEBI" id="CHEBI:30616"/>
        <dbReference type="ChEBI" id="CHEBI:36208"/>
        <dbReference type="ChEBI" id="CHEBI:145989"/>
        <dbReference type="ChEBI" id="CHEBI:456216"/>
        <dbReference type="EC" id="2.7.1.71"/>
    </reaction>
</comment>
<keyword evidence="7" id="KW-0460">Magnesium</keyword>
<dbReference type="CDD" id="cd00464">
    <property type="entry name" value="SK"/>
    <property type="match status" value="1"/>
</dbReference>
<evidence type="ECO:0000256" key="7">
    <source>
        <dbReference type="HAMAP-Rule" id="MF_00109"/>
    </source>
</evidence>
<keyword evidence="7" id="KW-0479">Metal-binding</keyword>
<feature type="binding site" evidence="7">
    <location>
        <position position="90"/>
    </location>
    <ligand>
        <name>substrate</name>
    </ligand>
</feature>
<reference evidence="8 9" key="1">
    <citation type="journal article" date="2016" name="Nat. Commun.">
        <title>Thousands of microbial genomes shed light on interconnected biogeochemical processes in an aquifer system.</title>
        <authorList>
            <person name="Anantharaman K."/>
            <person name="Brown C.T."/>
            <person name="Hug L.A."/>
            <person name="Sharon I."/>
            <person name="Castelle C.J."/>
            <person name="Probst A.J."/>
            <person name="Thomas B.C."/>
            <person name="Singh A."/>
            <person name="Wilkins M.J."/>
            <person name="Karaoz U."/>
            <person name="Brodie E.L."/>
            <person name="Williams K.H."/>
            <person name="Hubbard S.S."/>
            <person name="Banfield J.F."/>
        </authorList>
    </citation>
    <scope>NUCLEOTIDE SEQUENCE [LARGE SCALE GENOMIC DNA]</scope>
</reference>
<organism evidence="8 9">
    <name type="scientific">Candidatus Gottesmanbacteria bacterium RIFCSPHIGHO2_02_FULL_40_13</name>
    <dbReference type="NCBI Taxonomy" id="1798384"/>
    <lineage>
        <taxon>Bacteria</taxon>
        <taxon>Candidatus Gottesmaniibacteriota</taxon>
    </lineage>
</organism>
<dbReference type="EMBL" id="MFJN01000034">
    <property type="protein sequence ID" value="OGG20830.1"/>
    <property type="molecule type" value="Genomic_DNA"/>
</dbReference>
<comment type="cofactor">
    <cofactor evidence="7">
        <name>Mg(2+)</name>
        <dbReference type="ChEBI" id="CHEBI:18420"/>
    </cofactor>
    <text evidence="7">Binds 1 Mg(2+) ion per subunit.</text>
</comment>
<dbReference type="InterPro" id="IPR027417">
    <property type="entry name" value="P-loop_NTPase"/>
</dbReference>
<keyword evidence="6 7" id="KW-0057">Aromatic amino acid biosynthesis</keyword>
<evidence type="ECO:0000256" key="6">
    <source>
        <dbReference type="ARBA" id="ARBA00023141"/>
    </source>
</evidence>
<evidence type="ECO:0000313" key="9">
    <source>
        <dbReference type="Proteomes" id="UP000177092"/>
    </source>
</evidence>
<feature type="binding site" evidence="7">
    <location>
        <position position="17"/>
    </location>
    <ligand>
        <name>Mg(2+)</name>
        <dbReference type="ChEBI" id="CHEBI:18420"/>
    </ligand>
</feature>
<gene>
    <name evidence="7" type="primary">aroK</name>
    <name evidence="8" type="ORF">A3D03_04080</name>
</gene>
<dbReference type="UniPathway" id="UPA00053">
    <property type="reaction ID" value="UER00088"/>
</dbReference>
<keyword evidence="5 7" id="KW-0067">ATP-binding</keyword>
<evidence type="ECO:0000256" key="4">
    <source>
        <dbReference type="ARBA" id="ARBA00022777"/>
    </source>
</evidence>
<dbReference type="GO" id="GO:0005524">
    <property type="term" value="F:ATP binding"/>
    <property type="evidence" value="ECO:0007669"/>
    <property type="project" value="UniProtKB-UniRule"/>
</dbReference>
<proteinExistence type="inferred from homology"/>
<accession>A0A1F6A7V3</accession>
<keyword evidence="7" id="KW-0963">Cytoplasm</keyword>
<dbReference type="InterPro" id="IPR000623">
    <property type="entry name" value="Shikimate_kinase/TSH1"/>
</dbReference>
<keyword evidence="3 7" id="KW-0547">Nucleotide-binding</keyword>
<feature type="binding site" evidence="7">
    <location>
        <begin position="13"/>
        <end position="18"/>
    </location>
    <ligand>
        <name>ATP</name>
        <dbReference type="ChEBI" id="CHEBI:30616"/>
    </ligand>
</feature>